<feature type="domain" description="Laminin N-terminal" evidence="19">
    <location>
        <begin position="26"/>
        <end position="260"/>
    </location>
</feature>
<keyword evidence="9 14" id="KW-0175">Coiled coil</keyword>
<dbReference type="PROSITE" id="PS01248">
    <property type="entry name" value="EGF_LAM_1"/>
    <property type="match status" value="6"/>
</dbReference>
<dbReference type="InterPro" id="IPR050440">
    <property type="entry name" value="Laminin/Netrin_ECM"/>
</dbReference>
<feature type="domain" description="Laminin EGF-like" evidence="17">
    <location>
        <begin position="261"/>
        <end position="324"/>
    </location>
</feature>
<dbReference type="Gene3D" id="2.10.25.10">
    <property type="entry name" value="Laminin"/>
    <property type="match status" value="9"/>
</dbReference>
<dbReference type="InterPro" id="IPR008211">
    <property type="entry name" value="Laminin_N"/>
</dbReference>
<feature type="domain" description="Laminin EGF-like" evidence="17">
    <location>
        <begin position="926"/>
        <end position="984"/>
    </location>
</feature>
<evidence type="ECO:0000256" key="16">
    <source>
        <dbReference type="SAM" id="SignalP"/>
    </source>
</evidence>
<feature type="domain" description="Laminin EGF-like" evidence="17">
    <location>
        <begin position="1094"/>
        <end position="1141"/>
    </location>
</feature>
<organism evidence="20 21">
    <name type="scientific">Cyprinus carpio</name>
    <name type="common">Common carp</name>
    <dbReference type="NCBI Taxonomy" id="7962"/>
    <lineage>
        <taxon>Eukaryota</taxon>
        <taxon>Metazoa</taxon>
        <taxon>Chordata</taxon>
        <taxon>Craniata</taxon>
        <taxon>Vertebrata</taxon>
        <taxon>Euteleostomi</taxon>
        <taxon>Actinopterygii</taxon>
        <taxon>Neopterygii</taxon>
        <taxon>Teleostei</taxon>
        <taxon>Ostariophysi</taxon>
        <taxon>Cypriniformes</taxon>
        <taxon>Cyprinidae</taxon>
        <taxon>Cyprininae</taxon>
        <taxon>Cyprinus</taxon>
    </lineage>
</organism>
<dbReference type="Gene3D" id="2.60.120.260">
    <property type="entry name" value="Galactose-binding domain-like"/>
    <property type="match status" value="1"/>
</dbReference>
<dbReference type="Pfam" id="PF23219">
    <property type="entry name" value="LAMB1"/>
    <property type="match status" value="1"/>
</dbReference>
<dbReference type="SMART" id="SM00136">
    <property type="entry name" value="LamNT"/>
    <property type="match status" value="1"/>
</dbReference>
<dbReference type="GO" id="GO:0034446">
    <property type="term" value="P:substrate adhesion-dependent cell spreading"/>
    <property type="evidence" value="ECO:0007669"/>
    <property type="project" value="TreeGrafter"/>
</dbReference>
<feature type="disulfide bond" evidence="13">
    <location>
        <begin position="832"/>
        <end position="849"/>
    </location>
</feature>
<feature type="disulfide bond" evidence="13">
    <location>
        <begin position="1096"/>
        <end position="1113"/>
    </location>
</feature>
<feature type="disulfide bond" evidence="13">
    <location>
        <begin position="481"/>
        <end position="495"/>
    </location>
</feature>
<dbReference type="GO" id="GO:0009887">
    <property type="term" value="P:animal organ morphogenesis"/>
    <property type="evidence" value="ECO:0007669"/>
    <property type="project" value="TreeGrafter"/>
</dbReference>
<keyword evidence="5 16" id="KW-0732">Signal</keyword>
<accession>A0A8C2IFG0</accession>
<keyword evidence="3" id="KW-0272">Extracellular matrix</keyword>
<evidence type="ECO:0000256" key="5">
    <source>
        <dbReference type="ARBA" id="ARBA00022729"/>
    </source>
</evidence>
<dbReference type="PROSITE" id="PS51116">
    <property type="entry name" value="LAMININ_IVB"/>
    <property type="match status" value="1"/>
</dbReference>
<feature type="disulfide bond" evidence="13">
    <location>
        <begin position="290"/>
        <end position="299"/>
    </location>
</feature>
<comment type="caution">
    <text evidence="13">Lacks conserved residue(s) required for the propagation of feature annotation.</text>
</comment>
<protein>
    <submittedName>
        <fullName evidence="20">Laminin, beta 2 (laminin S)</fullName>
    </submittedName>
</protein>
<feature type="domain" description="Laminin EGF-like" evidence="17">
    <location>
        <begin position="783"/>
        <end position="829"/>
    </location>
</feature>
<proteinExistence type="predicted"/>
<dbReference type="GO" id="GO:0016477">
    <property type="term" value="P:cell migration"/>
    <property type="evidence" value="ECO:0007669"/>
    <property type="project" value="TreeGrafter"/>
</dbReference>
<feature type="disulfide bond" evidence="13">
    <location>
        <begin position="851"/>
        <end position="860"/>
    </location>
</feature>
<feature type="domain" description="Laminin EGF-like" evidence="17">
    <location>
        <begin position="325"/>
        <end position="378"/>
    </location>
</feature>
<dbReference type="InterPro" id="IPR056558">
    <property type="entry name" value="LAMB1-4_helical"/>
</dbReference>
<dbReference type="FunFam" id="2.10.25.10:FF:000101">
    <property type="entry name" value="Laminin subunit beta 1"/>
    <property type="match status" value="1"/>
</dbReference>
<feature type="compositionally biased region" description="Polar residues" evidence="15">
    <location>
        <begin position="1324"/>
        <end position="1337"/>
    </location>
</feature>
<evidence type="ECO:0000259" key="17">
    <source>
        <dbReference type="PROSITE" id="PS50027"/>
    </source>
</evidence>
<dbReference type="Pfam" id="PF00055">
    <property type="entry name" value="Laminin_N"/>
    <property type="match status" value="1"/>
</dbReference>
<dbReference type="FunFam" id="2.10.25.10:FF:000084">
    <property type="entry name" value="Laminin subunit alpha 3"/>
    <property type="match status" value="1"/>
</dbReference>
<dbReference type="InterPro" id="IPR000742">
    <property type="entry name" value="EGF"/>
</dbReference>
<dbReference type="Gene3D" id="2.170.300.10">
    <property type="entry name" value="Tie2 ligand-binding domain superfamily"/>
    <property type="match status" value="2"/>
</dbReference>
<evidence type="ECO:0000259" key="19">
    <source>
        <dbReference type="PROSITE" id="PS51117"/>
    </source>
</evidence>
<dbReference type="Ensembl" id="ENSCCRT00020086132.1">
    <property type="protein sequence ID" value="ENSCCRP00020078560.1"/>
    <property type="gene ID" value="ENSCCRG00020036063.1"/>
</dbReference>
<dbReference type="PROSITE" id="PS51117">
    <property type="entry name" value="LAMININ_NTER"/>
    <property type="match status" value="1"/>
</dbReference>
<dbReference type="FunFam" id="2.10.25.10:FF:000280">
    <property type="entry name" value="Laminin subunit beta 4"/>
    <property type="match status" value="1"/>
</dbReference>
<evidence type="ECO:0000256" key="15">
    <source>
        <dbReference type="SAM" id="MobiDB-lite"/>
    </source>
</evidence>
<feature type="domain" description="Laminin EGF-like" evidence="17">
    <location>
        <begin position="446"/>
        <end position="497"/>
    </location>
</feature>
<feature type="disulfide bond" evidence="13">
    <location>
        <begin position="1115"/>
        <end position="1124"/>
    </location>
</feature>
<dbReference type="GO" id="GO:0007411">
    <property type="term" value="P:axon guidance"/>
    <property type="evidence" value="ECO:0007669"/>
    <property type="project" value="TreeGrafter"/>
</dbReference>
<dbReference type="FunFam" id="2.10.25.10:FF:000011">
    <property type="entry name" value="Cadherin EGF LAG seven-pass G-type receptor"/>
    <property type="match status" value="1"/>
</dbReference>
<evidence type="ECO:0000256" key="3">
    <source>
        <dbReference type="ARBA" id="ARBA00022530"/>
    </source>
</evidence>
<keyword evidence="6" id="KW-0677">Repeat</keyword>
<feature type="disulfide bond" evidence="13">
    <location>
        <begin position="1142"/>
        <end position="1154"/>
    </location>
</feature>
<evidence type="ECO:0000256" key="8">
    <source>
        <dbReference type="ARBA" id="ARBA00022889"/>
    </source>
</evidence>
<dbReference type="FunFam" id="2.10.25.10:FF:000135">
    <property type="entry name" value="Laminin subunit beta 4"/>
    <property type="match status" value="2"/>
</dbReference>
<evidence type="ECO:0000256" key="12">
    <source>
        <dbReference type="ARBA" id="ARBA00023292"/>
    </source>
</evidence>
<dbReference type="FunFam" id="2.10.25.10:FF:000065">
    <property type="entry name" value="Laminin subunit beta 1"/>
    <property type="match status" value="1"/>
</dbReference>
<dbReference type="FunFam" id="2.10.25.10:FF:000209">
    <property type="entry name" value="Laminin subunit alpha 5"/>
    <property type="match status" value="1"/>
</dbReference>
<evidence type="ECO:0000313" key="20">
    <source>
        <dbReference type="Ensembl" id="ENSCCRP00020078560.1"/>
    </source>
</evidence>
<feature type="domain" description="Laminin IV type B" evidence="18">
    <location>
        <begin position="537"/>
        <end position="776"/>
    </location>
</feature>
<dbReference type="Proteomes" id="UP000694701">
    <property type="component" value="Unplaced"/>
</dbReference>
<dbReference type="PRINTS" id="PR00011">
    <property type="entry name" value="EGFLAMININ"/>
</dbReference>
<dbReference type="PROSITE" id="PS50027">
    <property type="entry name" value="EGF_LAM_2"/>
    <property type="match status" value="12"/>
</dbReference>
<dbReference type="InterPro" id="IPR013015">
    <property type="entry name" value="Laminin_IV_B"/>
</dbReference>
<evidence type="ECO:0000256" key="7">
    <source>
        <dbReference type="ARBA" id="ARBA00022869"/>
    </source>
</evidence>
<keyword evidence="4" id="KW-0597">Phosphoprotein</keyword>
<dbReference type="InterPro" id="IPR056863">
    <property type="entry name" value="LMN_ATRN_NET-like_EGF"/>
</dbReference>
<evidence type="ECO:0000256" key="14">
    <source>
        <dbReference type="SAM" id="Coils"/>
    </source>
</evidence>
<feature type="disulfide bond" evidence="13">
    <location>
        <begin position="355"/>
        <end position="364"/>
    </location>
</feature>
<dbReference type="PROSITE" id="PS00022">
    <property type="entry name" value="EGF_1"/>
    <property type="match status" value="2"/>
</dbReference>
<feature type="region of interest" description="Disordered" evidence="15">
    <location>
        <begin position="1315"/>
        <end position="1342"/>
    </location>
</feature>
<evidence type="ECO:0000256" key="13">
    <source>
        <dbReference type="PROSITE-ProRule" id="PRU00460"/>
    </source>
</evidence>
<dbReference type="SUPFAM" id="SSF57196">
    <property type="entry name" value="EGF/Laminin"/>
    <property type="match status" value="13"/>
</dbReference>
<evidence type="ECO:0000313" key="21">
    <source>
        <dbReference type="Proteomes" id="UP000694701"/>
    </source>
</evidence>
<dbReference type="GO" id="GO:0009888">
    <property type="term" value="P:tissue development"/>
    <property type="evidence" value="ECO:0007669"/>
    <property type="project" value="TreeGrafter"/>
</dbReference>
<dbReference type="GO" id="GO:0070831">
    <property type="term" value="P:basement membrane assembly"/>
    <property type="evidence" value="ECO:0007669"/>
    <property type="project" value="TreeGrafter"/>
</dbReference>
<dbReference type="FunFam" id="2.10.25.10:FF:000145">
    <property type="entry name" value="Laminin subunit beta 1"/>
    <property type="match status" value="1"/>
</dbReference>
<name>A0A8C2IFG0_CYPCA</name>
<evidence type="ECO:0000259" key="18">
    <source>
        <dbReference type="PROSITE" id="PS51116"/>
    </source>
</evidence>
<feature type="disulfide bond" evidence="13">
    <location>
        <begin position="1094"/>
        <end position="1106"/>
    </location>
</feature>
<feature type="disulfide bond" evidence="13">
    <location>
        <begin position="1163"/>
        <end position="1172"/>
    </location>
</feature>
<evidence type="ECO:0000256" key="1">
    <source>
        <dbReference type="ARBA" id="ARBA00004302"/>
    </source>
</evidence>
<feature type="domain" description="Laminin EGF-like" evidence="17">
    <location>
        <begin position="876"/>
        <end position="925"/>
    </location>
</feature>
<dbReference type="FunFam" id="2.10.25.10:FF:000130">
    <property type="entry name" value="Laminin subunit beta 1"/>
    <property type="match status" value="1"/>
</dbReference>
<dbReference type="FunFam" id="2.170.300.10:FF:000004">
    <property type="entry name" value="Laminin subunit beta 1"/>
    <property type="match status" value="1"/>
</dbReference>
<dbReference type="PANTHER" id="PTHR10574">
    <property type="entry name" value="NETRIN/LAMININ-RELATED"/>
    <property type="match status" value="1"/>
</dbReference>
<reference evidence="20" key="1">
    <citation type="submission" date="2025-08" db="UniProtKB">
        <authorList>
            <consortium name="Ensembl"/>
        </authorList>
    </citation>
    <scope>IDENTIFICATION</scope>
</reference>
<sequence length="1759" mass="194963">MSILFLSLKVLSAASAQEPDLAHGCAHGSCYPATGDLLVGRETNLKASSTCGLRRREPYCIVSHLQEEKKCFYCDSRRPYDPYSIPMSHRIENVITTFKAHRKKSWWQSENGERLDLEAEFHFTHLIMTFKTFRPAAMLIERSADFGRTWQVYRYFAFDCESTFPGISPGPLHKVDDVICESRYSDIEPSTEGEVIYRVLDPAIQIEDPYSPNIQNQLKITNLRLNFTKLHTLGDNLLDSRTEIKEKYYYAIYELVVRGNCFCYGHASECAPIDGIRNDIEGMVHGRCVCKHNTKGLNCEQCDDFYNDLPWRPAEGRNTNACKKCNCNGHSNQCHFDMAVYLATGNVSGGVCDNCLHNTMGRNCETCKPFYYQDPTRDIRDPGVSCDCDPDGSLNGGICDGHDDPSLRMISGQCRCKDNIEGARCDKCKAGFFGLSASDPRGCQPCKCDPRGTVSGSSQCDPVSGDCFCKRLVTGHSCNQCLPEHWALSHDTSGCRGCDCDVGGATDNQCSMETGQCHCRSHMIGRQCNQVESSYFFMALDHYIYEAENAKLGQVSAEMGQTRRYLLYNLFTVLVSVLPVSFHHQATEQIFQRCFKISKVHEREYQPGRPVSWTGTGFARAPEGGTLEFAINNIPYSMEYDVLLRYELQVDYMSSQWLHRLLRVVCYGCTHVRLCAFKDPVCLEKGVSYKLRVELIRYTDRNSIITSTNAFVLVDSIALLPRYSSLEMFTAGDPASVARKQSYERYRCHETAKSVSRPQMSEVCAKLITSMSALINNGALPGECDPQGSLSSECDVRGGQCRCRPNISGRRCDKCAPGAYGFGPSGCKLCECSLEGSQSRFCDQYSGQCPCRAGAFGQRCDGCQSGHWGFPNCRPCECNGHADECHQRTGACINCRSNTAGDKCDRCANGYYGNPALGLGSPCRPCPCPEGPNSGRHFAASCYQDNRNKQVVCNCNQGYTGPRCDECAPGYYGDPSKPGGRCQPCRCSNNIDLSDPEACDKRTGQCLKCLYNTEGPDCGVCKSGYYGDASRRNCRKCTCNFLGTERSQCLSRDDCVCQRATGQCQCLPHVIGQTCDHCAPNYWNLASGRGCEPCGCDPNNAYTSACNEFTGQCQCRVGFGGKTCKDCQENHWGDPRVLCRACDCDPRGIESSQCNRVTGHCVCQQGVSGVRCDQCARGFSGTFPDCKPCHQCFGDWDRIVQDLATRTKALTDRAKELQTTGLTRAFERRFKELEDMLAQVRDIVNARNATAEAVTTLMGMIEDLRYSLVRPSQIGETTDTLNQLEGDLTAVQDSNYEASNALSAYDSIRASYNKSRDAEHRANRSTTDIPSTVSQSADTRKKTERLIAQKRDDFNRKNAANKRTLTDLNAKAQNLDIKKINEKVCGAPGDAPCVDSPCGGAGCRDDEGKRHCGGLNCKGAVAVANNALDRSKHAEKELDKAMGVVEELFKQVADAKTKAQEAKDKAQAALEKASDTKNKLDHSNNDLRDLIKQIREFLMQEGADPDSIEAVANRVLELSIPASPRQIQHLADEIKDRVKSLSNVDAILEQTQNDVRKAEQLLLDAKKARNKAEGVKSTTESVKKALNDAGRAQAAAEKAIQKARNDIGLTQNRLTTARERDLNDAMDRLGDLGRQIEALKTKRANNSLDAARAEETATMARDKANEAKEVCGSHLCVIECCVDQNLISSTVLGRHSLFYFLVILTWFCCCFACTELEKDYEENQKVLEGKARQLDGLEDKMKAILNAINKQIQIYNTCQ</sequence>
<feature type="signal peptide" evidence="16">
    <location>
        <begin position="1"/>
        <end position="16"/>
    </location>
</feature>
<feature type="coiled-coil region" evidence="14">
    <location>
        <begin position="1720"/>
        <end position="1747"/>
    </location>
</feature>
<dbReference type="SMART" id="SM00181">
    <property type="entry name" value="EGF"/>
    <property type="match status" value="9"/>
</dbReference>
<feature type="disulfide bond" evidence="13">
    <location>
        <begin position="1144"/>
        <end position="1161"/>
    </location>
</feature>
<evidence type="ECO:0000256" key="4">
    <source>
        <dbReference type="ARBA" id="ARBA00022553"/>
    </source>
</evidence>
<dbReference type="GO" id="GO:0043256">
    <property type="term" value="C:laminin complex"/>
    <property type="evidence" value="ECO:0007669"/>
    <property type="project" value="TreeGrafter"/>
</dbReference>
<feature type="coiled-coil region" evidence="14">
    <location>
        <begin position="1445"/>
        <end position="1493"/>
    </location>
</feature>
<dbReference type="FunFam" id="2.10.25.10:FF:000138">
    <property type="entry name" value="Laminin subunit beta 1"/>
    <property type="match status" value="1"/>
</dbReference>
<evidence type="ECO:0000256" key="6">
    <source>
        <dbReference type="ARBA" id="ARBA00022737"/>
    </source>
</evidence>
<keyword evidence="10 13" id="KW-1015">Disulfide bond</keyword>
<feature type="disulfide bond" evidence="13">
    <location>
        <begin position="830"/>
        <end position="842"/>
    </location>
</feature>
<keyword evidence="11" id="KW-0325">Glycoprotein</keyword>
<feature type="chain" id="PRO_5034351342" evidence="16">
    <location>
        <begin position="17"/>
        <end position="1759"/>
    </location>
</feature>
<dbReference type="Pfam" id="PF24973">
    <property type="entry name" value="EGF_LMN_ATRN"/>
    <property type="match status" value="2"/>
</dbReference>
<feature type="domain" description="Laminin EGF-like" evidence="17">
    <location>
        <begin position="830"/>
        <end position="875"/>
    </location>
</feature>
<keyword evidence="2" id="KW-0964">Secreted</keyword>
<dbReference type="CDD" id="cd00055">
    <property type="entry name" value="EGF_Lam"/>
    <property type="match status" value="13"/>
</dbReference>
<feature type="disulfide bond" evidence="13">
    <location>
        <begin position="1066"/>
        <end position="1075"/>
    </location>
</feature>
<comment type="subcellular location">
    <subcellularLocation>
        <location evidence="1">Secreted</location>
        <location evidence="1">Extracellular space</location>
        <location evidence="1">Extracellular matrix</location>
        <location evidence="1">Basement membrane</location>
    </subcellularLocation>
</comment>
<feature type="disulfide bond" evidence="13">
    <location>
        <begin position="416"/>
        <end position="425"/>
    </location>
</feature>
<dbReference type="InterPro" id="IPR002049">
    <property type="entry name" value="LE_dom"/>
</dbReference>
<dbReference type="SMART" id="SM00180">
    <property type="entry name" value="EGF_Lam"/>
    <property type="match status" value="13"/>
</dbReference>
<feature type="disulfide bond" evidence="13">
    <location>
        <begin position="955"/>
        <end position="964"/>
    </location>
</feature>
<feature type="disulfide bond" evidence="13">
    <location>
        <begin position="895"/>
        <end position="904"/>
    </location>
</feature>
<dbReference type="PANTHER" id="PTHR10574:SF36">
    <property type="entry name" value="LAMININ SUBUNIT BETA-2"/>
    <property type="match status" value="1"/>
</dbReference>
<feature type="domain" description="Laminin EGF-like" evidence="17">
    <location>
        <begin position="386"/>
        <end position="445"/>
    </location>
</feature>
<feature type="disulfide bond" evidence="13">
    <location>
        <begin position="803"/>
        <end position="812"/>
    </location>
</feature>
<feature type="domain" description="Laminin EGF-like" evidence="17">
    <location>
        <begin position="1037"/>
        <end position="1093"/>
    </location>
</feature>
<feature type="disulfide bond" evidence="13">
    <location>
        <begin position="1009"/>
        <end position="1018"/>
    </location>
</feature>
<dbReference type="FunFam" id="2.60.120.260:FF:000010">
    <property type="entry name" value="Laminin subunit beta 1"/>
    <property type="match status" value="1"/>
</dbReference>
<dbReference type="Pfam" id="PF00053">
    <property type="entry name" value="EGF_laminin"/>
    <property type="match status" value="11"/>
</dbReference>
<feature type="coiled-coil region" evidence="14">
    <location>
        <begin position="1541"/>
        <end position="1670"/>
    </location>
</feature>
<evidence type="ECO:0000256" key="11">
    <source>
        <dbReference type="ARBA" id="ARBA00023180"/>
    </source>
</evidence>
<evidence type="ECO:0000256" key="2">
    <source>
        <dbReference type="ARBA" id="ARBA00022525"/>
    </source>
</evidence>
<dbReference type="Pfam" id="PF21199">
    <property type="entry name" value="LAMININ_IV_B"/>
    <property type="match status" value="2"/>
</dbReference>
<feature type="domain" description="Laminin EGF-like" evidence="17">
    <location>
        <begin position="1142"/>
        <end position="1188"/>
    </location>
</feature>
<feature type="disulfide bond" evidence="13">
    <location>
        <begin position="784"/>
        <end position="801"/>
    </location>
</feature>
<dbReference type="FunFam" id="2.170.300.10:FF:000001">
    <property type="entry name" value="Laminin subunit beta-1"/>
    <property type="match status" value="1"/>
</dbReference>
<feature type="disulfide bond" evidence="13">
    <location>
        <begin position="469"/>
        <end position="478"/>
    </location>
</feature>
<evidence type="ECO:0000256" key="10">
    <source>
        <dbReference type="ARBA" id="ARBA00023157"/>
    </source>
</evidence>
<evidence type="ECO:0000256" key="9">
    <source>
        <dbReference type="ARBA" id="ARBA00023054"/>
    </source>
</evidence>
<keyword evidence="7" id="KW-0084">Basement membrane</keyword>
<keyword evidence="8" id="KW-0130">Cell adhesion</keyword>
<keyword evidence="12 13" id="KW-0424">Laminin EGF-like domain</keyword>
<feature type="domain" description="Laminin EGF-like" evidence="17">
    <location>
        <begin position="985"/>
        <end position="1036"/>
    </location>
</feature>